<dbReference type="InterPro" id="IPR019557">
    <property type="entry name" value="AminoTfrase-like_pln_mobile"/>
</dbReference>
<evidence type="ECO:0000256" key="1">
    <source>
        <dbReference type="SAM" id="MobiDB-lite"/>
    </source>
</evidence>
<reference evidence="3" key="1">
    <citation type="submission" date="2023-03" db="EMBL/GenBank/DDBJ databases">
        <authorList>
            <person name="Julca I."/>
        </authorList>
    </citation>
    <scope>NUCLEOTIDE SEQUENCE</scope>
</reference>
<dbReference type="Pfam" id="PF10536">
    <property type="entry name" value="PMD"/>
    <property type="match status" value="1"/>
</dbReference>
<protein>
    <submittedName>
        <fullName evidence="3">OLC1v1015834C1</fullName>
    </submittedName>
</protein>
<organism evidence="3 4">
    <name type="scientific">Oldenlandia corymbosa var. corymbosa</name>
    <dbReference type="NCBI Taxonomy" id="529605"/>
    <lineage>
        <taxon>Eukaryota</taxon>
        <taxon>Viridiplantae</taxon>
        <taxon>Streptophyta</taxon>
        <taxon>Embryophyta</taxon>
        <taxon>Tracheophyta</taxon>
        <taxon>Spermatophyta</taxon>
        <taxon>Magnoliopsida</taxon>
        <taxon>eudicotyledons</taxon>
        <taxon>Gunneridae</taxon>
        <taxon>Pentapetalae</taxon>
        <taxon>asterids</taxon>
        <taxon>lamiids</taxon>
        <taxon>Gentianales</taxon>
        <taxon>Rubiaceae</taxon>
        <taxon>Rubioideae</taxon>
        <taxon>Spermacoceae</taxon>
        <taxon>Hedyotis-Oldenlandia complex</taxon>
        <taxon>Oldenlandia</taxon>
    </lineage>
</organism>
<dbReference type="EMBL" id="OX459125">
    <property type="protein sequence ID" value="CAI9115002.1"/>
    <property type="molecule type" value="Genomic_DNA"/>
</dbReference>
<dbReference type="AlphaFoldDB" id="A0AAV1E4M4"/>
<feature type="region of interest" description="Disordered" evidence="1">
    <location>
        <begin position="200"/>
        <end position="305"/>
    </location>
</feature>
<evidence type="ECO:0000313" key="3">
    <source>
        <dbReference type="EMBL" id="CAI9115002.1"/>
    </source>
</evidence>
<feature type="domain" description="Aminotransferase-like plant mobile" evidence="2">
    <location>
        <begin position="70"/>
        <end position="142"/>
    </location>
</feature>
<feature type="compositionally biased region" description="Low complexity" evidence="1">
    <location>
        <begin position="200"/>
        <end position="212"/>
    </location>
</feature>
<gene>
    <name evidence="3" type="ORF">OLC1_LOCUS21606</name>
</gene>
<name>A0AAV1E4M4_OLDCO</name>
<feature type="compositionally biased region" description="Polar residues" evidence="1">
    <location>
        <begin position="215"/>
        <end position="229"/>
    </location>
</feature>
<evidence type="ECO:0000259" key="2">
    <source>
        <dbReference type="Pfam" id="PF10536"/>
    </source>
</evidence>
<feature type="compositionally biased region" description="Basic and acidic residues" evidence="1">
    <location>
        <begin position="230"/>
        <end position="247"/>
    </location>
</feature>
<keyword evidence="4" id="KW-1185">Reference proteome</keyword>
<feature type="compositionally biased region" description="Low complexity" evidence="1">
    <location>
        <begin position="295"/>
        <end position="305"/>
    </location>
</feature>
<accession>A0AAV1E4M4</accession>
<dbReference type="Proteomes" id="UP001161247">
    <property type="component" value="Chromosome 8"/>
</dbReference>
<proteinExistence type="predicted"/>
<evidence type="ECO:0000313" key="4">
    <source>
        <dbReference type="Proteomes" id="UP001161247"/>
    </source>
</evidence>
<sequence>MVRQARNPRSICAVVPRIGTGIWRHLENGWDLRFAEVLHHRAWEKLGFGGGRAGFLEWCAYHCSRSCEWYVFPGKSFQMTMDWYHVAGRLAAGIQMNLAEAALAMLYHCLHEARHNPGSTLCGPVWLLHFLLYMYFPSLKPEGIFPVDNGKPLCLGKQKVDGGIMLVHLASHQYGAICCQQGTSSMISFTGGQKGKKTAAVAGGKAKPTVAKEVPTSSCRSNRITGQTRAKSEASIKDHTVTVHSSEEDSDSQESEKGSVAIGESSIAKKAMSETGGSKSKKRLKTASSSTQLNSAKKAPPSVAAPMARLEQTKAAAYVKVDGASSSSDIPLGVCLLQITEMF</sequence>